<keyword evidence="1" id="KW-0812">Transmembrane</keyword>
<feature type="transmembrane region" description="Helical" evidence="1">
    <location>
        <begin position="95"/>
        <end position="120"/>
    </location>
</feature>
<dbReference type="EMBL" id="RFFG01000010">
    <property type="protein sequence ID" value="RMI46139.1"/>
    <property type="molecule type" value="Genomic_DNA"/>
</dbReference>
<protein>
    <recommendedName>
        <fullName evidence="4">DUF1700 domain-containing protein</fullName>
    </recommendedName>
</protein>
<keyword evidence="1" id="KW-0472">Membrane</keyword>
<organism evidence="2 3">
    <name type="scientific">Actinomadura harenae</name>
    <dbReference type="NCBI Taxonomy" id="2483351"/>
    <lineage>
        <taxon>Bacteria</taxon>
        <taxon>Bacillati</taxon>
        <taxon>Actinomycetota</taxon>
        <taxon>Actinomycetes</taxon>
        <taxon>Streptosporangiales</taxon>
        <taxon>Thermomonosporaceae</taxon>
        <taxon>Actinomadura</taxon>
    </lineage>
</organism>
<dbReference type="AlphaFoldDB" id="A0A3M2M9I6"/>
<feature type="transmembrane region" description="Helical" evidence="1">
    <location>
        <begin position="132"/>
        <end position="151"/>
    </location>
</feature>
<proteinExistence type="predicted"/>
<evidence type="ECO:0000256" key="1">
    <source>
        <dbReference type="SAM" id="Phobius"/>
    </source>
</evidence>
<keyword evidence="1" id="KW-1133">Transmembrane helix</keyword>
<accession>A0A3M2M9I6</accession>
<evidence type="ECO:0000313" key="3">
    <source>
        <dbReference type="Proteomes" id="UP000282674"/>
    </source>
</evidence>
<reference evidence="2 3" key="1">
    <citation type="submission" date="2018-10" db="EMBL/GenBank/DDBJ databases">
        <title>Isolation from soil.</title>
        <authorList>
            <person name="Hu J."/>
        </authorList>
    </citation>
    <scope>NUCLEOTIDE SEQUENCE [LARGE SCALE GENOMIC DNA]</scope>
    <source>
        <strain evidence="2 3">NEAU-Ht49</strain>
    </source>
</reference>
<sequence length="201" mass="20773">MTATDQLIEDYLGRLESAASTLPSAQRAELLTEIRTHIEITLSHEEGRGEAAVRTVLDRLGTPEDIAREAGTDLTVESPPQATATGRRRVGAFDLVTVILLLVGGIVLPGLGWVIAVVLLWASARWTTRDKLIGTLVFPGGLTALVGFLLFSGGSSQCSPSGSCTSSGSSVGVALTLGLVAAAGSIASAVYLLHRAQHAAA</sequence>
<evidence type="ECO:0000313" key="2">
    <source>
        <dbReference type="EMBL" id="RMI46139.1"/>
    </source>
</evidence>
<dbReference type="RefSeq" id="WP_122193661.1">
    <property type="nucleotide sequence ID" value="NZ_JBHSKC010000013.1"/>
</dbReference>
<dbReference type="Proteomes" id="UP000282674">
    <property type="component" value="Unassembled WGS sequence"/>
</dbReference>
<dbReference type="Pfam" id="PF22564">
    <property type="entry name" value="HAAS"/>
    <property type="match status" value="1"/>
</dbReference>
<dbReference type="OrthoDB" id="3823335at2"/>
<gene>
    <name evidence="2" type="ORF">EBO15_07920</name>
</gene>
<feature type="transmembrane region" description="Helical" evidence="1">
    <location>
        <begin position="171"/>
        <end position="193"/>
    </location>
</feature>
<keyword evidence="3" id="KW-1185">Reference proteome</keyword>
<evidence type="ECO:0008006" key="4">
    <source>
        <dbReference type="Google" id="ProtNLM"/>
    </source>
</evidence>
<name>A0A3M2M9I6_9ACTN</name>
<comment type="caution">
    <text evidence="2">The sequence shown here is derived from an EMBL/GenBank/DDBJ whole genome shotgun (WGS) entry which is preliminary data.</text>
</comment>